<dbReference type="Proteomes" id="UP000786662">
    <property type="component" value="Unassembled WGS sequence"/>
</dbReference>
<evidence type="ECO:0000313" key="5">
    <source>
        <dbReference type="EMBL" id="MBI2465850.1"/>
    </source>
</evidence>
<dbReference type="InterPro" id="IPR002661">
    <property type="entry name" value="Ribosome_recyc_fac"/>
</dbReference>
<dbReference type="Gene3D" id="3.30.1360.40">
    <property type="match status" value="1"/>
</dbReference>
<dbReference type="Proteomes" id="UP000709672">
    <property type="component" value="Unassembled WGS sequence"/>
</dbReference>
<keyword evidence="2" id="KW-0648">Protein biosynthesis</keyword>
<reference evidence="5" key="1">
    <citation type="submission" date="2020-07" db="EMBL/GenBank/DDBJ databases">
        <title>Huge and variable diversity of episymbiotic CPR bacteria and DPANN archaea in groundwater ecosystems.</title>
        <authorList>
            <person name="He C.Y."/>
            <person name="Keren R."/>
            <person name="Whittaker M."/>
            <person name="Farag I.F."/>
            <person name="Doudna J."/>
            <person name="Cate J.H.D."/>
            <person name="Banfield J.F."/>
        </authorList>
    </citation>
    <scope>NUCLEOTIDE SEQUENCE</scope>
    <source>
        <strain evidence="4">NC_groundwater_191_Ag_S-0.1um_45_8</strain>
        <strain evidence="5">NC_groundwater_418_Ag_B-0.1um_45_10</strain>
    </source>
</reference>
<dbReference type="AlphaFoldDB" id="A0A931YDE9"/>
<organism evidence="5 6">
    <name type="scientific">Candidatus Sungiibacteriota bacterium</name>
    <dbReference type="NCBI Taxonomy" id="2750080"/>
    <lineage>
        <taxon>Bacteria</taxon>
        <taxon>Candidatus Sungiibacteriota</taxon>
    </lineage>
</organism>
<protein>
    <submittedName>
        <fullName evidence="5">Ribosome recycling factor</fullName>
    </submittedName>
</protein>
<dbReference type="EMBL" id="JACPHQ010000015">
    <property type="protein sequence ID" value="MBI2465850.1"/>
    <property type="molecule type" value="Genomic_DNA"/>
</dbReference>
<dbReference type="Pfam" id="PF01765">
    <property type="entry name" value="RRF"/>
    <property type="match status" value="1"/>
</dbReference>
<dbReference type="PANTHER" id="PTHR20982">
    <property type="entry name" value="RIBOSOME RECYCLING FACTOR"/>
    <property type="match status" value="1"/>
</dbReference>
<evidence type="ECO:0000313" key="6">
    <source>
        <dbReference type="Proteomes" id="UP000709672"/>
    </source>
</evidence>
<dbReference type="GO" id="GO:0043023">
    <property type="term" value="F:ribosomal large subunit binding"/>
    <property type="evidence" value="ECO:0007669"/>
    <property type="project" value="TreeGrafter"/>
</dbReference>
<dbReference type="InterPro" id="IPR023584">
    <property type="entry name" value="Ribosome_recyc_fac_dom"/>
</dbReference>
<evidence type="ECO:0000256" key="1">
    <source>
        <dbReference type="ARBA" id="ARBA00005912"/>
    </source>
</evidence>
<evidence type="ECO:0000259" key="3">
    <source>
        <dbReference type="Pfam" id="PF01765"/>
    </source>
</evidence>
<proteinExistence type="inferred from homology"/>
<dbReference type="GO" id="GO:0006412">
    <property type="term" value="P:translation"/>
    <property type="evidence" value="ECO:0007669"/>
    <property type="project" value="UniProtKB-KW"/>
</dbReference>
<name>A0A931YDE9_9BACT</name>
<dbReference type="EMBL" id="JACOYY010000016">
    <property type="protein sequence ID" value="MBI2052134.1"/>
    <property type="molecule type" value="Genomic_DNA"/>
</dbReference>
<accession>A0A931YDE9</accession>
<evidence type="ECO:0000313" key="4">
    <source>
        <dbReference type="EMBL" id="MBI2052134.1"/>
    </source>
</evidence>
<dbReference type="InterPro" id="IPR036191">
    <property type="entry name" value="RRF_sf"/>
</dbReference>
<comment type="caution">
    <text evidence="5">The sequence shown here is derived from an EMBL/GenBank/DDBJ whole genome shotgun (WGS) entry which is preliminary data.</text>
</comment>
<dbReference type="FunFam" id="3.30.1360.40:FF:000001">
    <property type="entry name" value="Ribosome-recycling factor"/>
    <property type="match status" value="1"/>
</dbReference>
<comment type="similarity">
    <text evidence="1">Belongs to the RRF family.</text>
</comment>
<feature type="domain" description="Ribosome recycling factor" evidence="3">
    <location>
        <begin position="20"/>
        <end position="176"/>
    </location>
</feature>
<evidence type="ECO:0000256" key="2">
    <source>
        <dbReference type="ARBA" id="ARBA00022917"/>
    </source>
</evidence>
<dbReference type="SUPFAM" id="SSF55194">
    <property type="entry name" value="Ribosome recycling factor, RRF"/>
    <property type="match status" value="1"/>
</dbReference>
<gene>
    <name evidence="5" type="primary">frr</name>
    <name evidence="4" type="ORF">HYT38_00445</name>
    <name evidence="5" type="ORF">HYV66_01300</name>
</gene>
<dbReference type="PANTHER" id="PTHR20982:SF3">
    <property type="entry name" value="MITOCHONDRIAL RIBOSOME RECYCLING FACTOR PSEUDO 1"/>
    <property type="match status" value="1"/>
</dbReference>
<sequence length="177" mass="20150">MMEITDFKNRLKETVVFLTMELYKIRSSRASPALVEDILVDYYGAKTQLKGLASISSGDARTVVVEPWDKNAVDPIFKALSQGGLGAQPIVDGSKIRISLPPLTQERRLEMVKLVSQKTEEAKIRARRIRDEAVKSIQQEKSEDIKFRKKEEIEKAMKENGQVLENLKSKKEKELMN</sequence>
<dbReference type="NCBIfam" id="TIGR00496">
    <property type="entry name" value="frr"/>
    <property type="match status" value="1"/>
</dbReference>
<dbReference type="Gene3D" id="1.10.132.20">
    <property type="entry name" value="Ribosome-recycling factor"/>
    <property type="match status" value="1"/>
</dbReference>